<accession>A0ABT1Q5B4</accession>
<name>A0ABT1Q5B4_9ACTN</name>
<keyword evidence="2" id="KW-1185">Reference proteome</keyword>
<sequence length="96" mass="10391">MRHPRVLCDTTLLADGTVLKAGSTGGFGDNRKGSILRDPKTGVPWMTVHTDAERYFPSYLWRGPRPVIESVGVDGYGLAGAPDADVRQRDHAGRLG</sequence>
<evidence type="ECO:0000313" key="1">
    <source>
        <dbReference type="EMBL" id="MCQ4083947.1"/>
    </source>
</evidence>
<dbReference type="RefSeq" id="WP_255922984.1">
    <property type="nucleotide sequence ID" value="NZ_JANFNG010000028.1"/>
</dbReference>
<comment type="caution">
    <text evidence="1">The sequence shown here is derived from an EMBL/GenBank/DDBJ whole genome shotgun (WGS) entry which is preliminary data.</text>
</comment>
<protein>
    <submittedName>
        <fullName evidence="1">Uncharacterized protein</fullName>
    </submittedName>
</protein>
<organism evidence="1 2">
    <name type="scientific">Streptomyces humicola</name>
    <dbReference type="NCBI Taxonomy" id="2953240"/>
    <lineage>
        <taxon>Bacteria</taxon>
        <taxon>Bacillati</taxon>
        <taxon>Actinomycetota</taxon>
        <taxon>Actinomycetes</taxon>
        <taxon>Kitasatosporales</taxon>
        <taxon>Streptomycetaceae</taxon>
        <taxon>Streptomyces</taxon>
    </lineage>
</organism>
<reference evidence="1" key="1">
    <citation type="submission" date="2022-06" db="EMBL/GenBank/DDBJ databases">
        <title>Draft genome sequence of Streptomyces sp. RB6PN25 isolated from peat swamp forest in Thailand.</title>
        <authorList>
            <person name="Duangmal K."/>
            <person name="Klaysubun C."/>
        </authorList>
    </citation>
    <scope>NUCLEOTIDE SEQUENCE</scope>
    <source>
        <strain evidence="1">RB6PN25</strain>
    </source>
</reference>
<dbReference type="EMBL" id="JANFNG010000028">
    <property type="protein sequence ID" value="MCQ4083947.1"/>
    <property type="molecule type" value="Genomic_DNA"/>
</dbReference>
<proteinExistence type="predicted"/>
<gene>
    <name evidence="1" type="ORF">NGB36_26010</name>
</gene>
<evidence type="ECO:0000313" key="2">
    <source>
        <dbReference type="Proteomes" id="UP001057702"/>
    </source>
</evidence>
<dbReference type="Proteomes" id="UP001057702">
    <property type="component" value="Unassembled WGS sequence"/>
</dbReference>